<dbReference type="OrthoDB" id="5913021at2759"/>
<gene>
    <name evidence="7" type="ORF">SBAD_LOCUS6238</name>
</gene>
<protein>
    <recommendedName>
        <fullName evidence="6">Receptor expression-enhancing protein</fullName>
    </recommendedName>
</protein>
<accession>A0A183IRJ1</accession>
<keyword evidence="5 6" id="KW-0472">Membrane</keyword>
<keyword evidence="4 6" id="KW-1133">Transmembrane helix</keyword>
<dbReference type="Pfam" id="PF03134">
    <property type="entry name" value="TB2_DP1_HVA22"/>
    <property type="match status" value="1"/>
</dbReference>
<dbReference type="PANTHER" id="PTHR12300">
    <property type="entry name" value="HVA22-LIKE PROTEINS"/>
    <property type="match status" value="1"/>
</dbReference>
<evidence type="ECO:0000313" key="9">
    <source>
        <dbReference type="WBParaSite" id="SBAD_0000648101-mRNA-1"/>
    </source>
</evidence>
<evidence type="ECO:0000313" key="8">
    <source>
        <dbReference type="Proteomes" id="UP000270296"/>
    </source>
</evidence>
<evidence type="ECO:0000256" key="1">
    <source>
        <dbReference type="ARBA" id="ARBA00004141"/>
    </source>
</evidence>
<evidence type="ECO:0000256" key="4">
    <source>
        <dbReference type="ARBA" id="ARBA00022989"/>
    </source>
</evidence>
<evidence type="ECO:0000256" key="3">
    <source>
        <dbReference type="ARBA" id="ARBA00022692"/>
    </source>
</evidence>
<dbReference type="EMBL" id="UZAM01009594">
    <property type="protein sequence ID" value="VDP09581.1"/>
    <property type="molecule type" value="Genomic_DNA"/>
</dbReference>
<reference evidence="7 8" key="2">
    <citation type="submission" date="2018-11" db="EMBL/GenBank/DDBJ databases">
        <authorList>
            <consortium name="Pathogen Informatics"/>
        </authorList>
    </citation>
    <scope>NUCLEOTIDE SEQUENCE [LARGE SCALE GENOMIC DNA]</scope>
</reference>
<dbReference type="InterPro" id="IPR004345">
    <property type="entry name" value="TB2_DP1_HVA22"/>
</dbReference>
<proteinExistence type="inferred from homology"/>
<dbReference type="AlphaFoldDB" id="A0A183IRJ1"/>
<dbReference type="WBParaSite" id="SBAD_0000648101-mRNA-1">
    <property type="protein sequence ID" value="SBAD_0000648101-mRNA-1"/>
    <property type="gene ID" value="SBAD_0000648101"/>
</dbReference>
<keyword evidence="8" id="KW-1185">Reference proteome</keyword>
<keyword evidence="3 6" id="KW-0812">Transmembrane</keyword>
<comment type="subcellular location">
    <subcellularLocation>
        <location evidence="1 6">Membrane</location>
        <topology evidence="1 6">Multi-pass membrane protein</topology>
    </subcellularLocation>
</comment>
<name>A0A183IRJ1_9BILA</name>
<dbReference type="Proteomes" id="UP000270296">
    <property type="component" value="Unassembled WGS sequence"/>
</dbReference>
<sequence>MIAGHSCGCSCFRWQIGSIMLSFVKDVNNDFKYYVYNDAHFVSRQVGKIASSAKTSRENIAYAGLGILAVYLIFGYFAELICNFIGFAYPAVLSIQAIESADKKDDTKWLTYWTVFAICSLIDFGSQAIMRWFPFYWLCKCVFFLWLYLPRTDGAQVCYKRLVLPFSRKYLKHSEAVEEEVICQSLNFKENISSQLLQFQAGDKLKYL</sequence>
<comment type="similarity">
    <text evidence="2 6">Belongs to the DP1 family.</text>
</comment>
<dbReference type="PANTHER" id="PTHR12300:SF161">
    <property type="entry name" value="RECEPTOR EXPRESSION-ENHANCING PROTEIN"/>
    <property type="match status" value="1"/>
</dbReference>
<feature type="transmembrane region" description="Helical" evidence="6">
    <location>
        <begin position="60"/>
        <end position="89"/>
    </location>
</feature>
<organism evidence="9">
    <name type="scientific">Soboliphyme baturini</name>
    <dbReference type="NCBI Taxonomy" id="241478"/>
    <lineage>
        <taxon>Eukaryota</taxon>
        <taxon>Metazoa</taxon>
        <taxon>Ecdysozoa</taxon>
        <taxon>Nematoda</taxon>
        <taxon>Enoplea</taxon>
        <taxon>Dorylaimia</taxon>
        <taxon>Dioctophymatida</taxon>
        <taxon>Dioctophymatoidea</taxon>
        <taxon>Soboliphymatidae</taxon>
        <taxon>Soboliphyme</taxon>
    </lineage>
</organism>
<evidence type="ECO:0000256" key="2">
    <source>
        <dbReference type="ARBA" id="ARBA00008573"/>
    </source>
</evidence>
<reference evidence="9" key="1">
    <citation type="submission" date="2016-06" db="UniProtKB">
        <authorList>
            <consortium name="WormBaseParasite"/>
        </authorList>
    </citation>
    <scope>IDENTIFICATION</scope>
</reference>
<evidence type="ECO:0000313" key="7">
    <source>
        <dbReference type="EMBL" id="VDP09581.1"/>
    </source>
</evidence>
<evidence type="ECO:0000256" key="5">
    <source>
        <dbReference type="ARBA" id="ARBA00023136"/>
    </source>
</evidence>
<dbReference type="GO" id="GO:0016020">
    <property type="term" value="C:membrane"/>
    <property type="evidence" value="ECO:0007669"/>
    <property type="project" value="UniProtKB-SubCell"/>
</dbReference>
<feature type="transmembrane region" description="Helical" evidence="6">
    <location>
        <begin position="132"/>
        <end position="149"/>
    </location>
</feature>
<evidence type="ECO:0000256" key="6">
    <source>
        <dbReference type="RuleBase" id="RU362006"/>
    </source>
</evidence>